<dbReference type="OrthoDB" id="1059425at2759"/>
<dbReference type="PANTHER" id="PTHR31672">
    <property type="entry name" value="BNACNNG10540D PROTEIN"/>
    <property type="match status" value="1"/>
</dbReference>
<dbReference type="Proteomes" id="UP000694251">
    <property type="component" value="Chromosome 9"/>
</dbReference>
<dbReference type="Pfam" id="PF07734">
    <property type="entry name" value="FBA_1"/>
    <property type="match status" value="1"/>
</dbReference>
<dbReference type="CDD" id="cd22157">
    <property type="entry name" value="F-box_AtFBW1-like"/>
    <property type="match status" value="1"/>
</dbReference>
<accession>A0A8T2AF83</accession>
<evidence type="ECO:0000313" key="2">
    <source>
        <dbReference type="EMBL" id="KAG7572145.1"/>
    </source>
</evidence>
<dbReference type="Pfam" id="PF00646">
    <property type="entry name" value="F-box"/>
    <property type="match status" value="1"/>
</dbReference>
<dbReference type="InterPro" id="IPR050796">
    <property type="entry name" value="SCF_F-box_component"/>
</dbReference>
<dbReference type="SMART" id="SM00256">
    <property type="entry name" value="FBOX"/>
    <property type="match status" value="1"/>
</dbReference>
<dbReference type="AlphaFoldDB" id="A0A8T2AF83"/>
<gene>
    <name evidence="2" type="ORF">ISN44_As09g005380</name>
</gene>
<dbReference type="InterPro" id="IPR017451">
    <property type="entry name" value="F-box-assoc_interact_dom"/>
</dbReference>
<dbReference type="InterPro" id="IPR006527">
    <property type="entry name" value="F-box-assoc_dom_typ1"/>
</dbReference>
<feature type="domain" description="F-box" evidence="1">
    <location>
        <begin position="15"/>
        <end position="61"/>
    </location>
</feature>
<protein>
    <submittedName>
        <fullName evidence="2">F-box domain</fullName>
    </submittedName>
</protein>
<dbReference type="PROSITE" id="PS50181">
    <property type="entry name" value="FBOX"/>
    <property type="match status" value="1"/>
</dbReference>
<dbReference type="PANTHER" id="PTHR31672:SF13">
    <property type="entry name" value="F-BOX PROTEIN CPR30-LIKE"/>
    <property type="match status" value="1"/>
</dbReference>
<name>A0A8T2AF83_ARASU</name>
<reference evidence="2 3" key="1">
    <citation type="submission" date="2020-12" db="EMBL/GenBank/DDBJ databases">
        <title>Concerted genomic and epigenomic changes stabilize Arabidopsis allopolyploids.</title>
        <authorList>
            <person name="Chen Z."/>
        </authorList>
    </citation>
    <scope>NUCLEOTIDE SEQUENCE [LARGE SCALE GENOMIC DNA]</scope>
    <source>
        <strain evidence="2">As9502</strain>
        <tissue evidence="2">Leaf</tissue>
    </source>
</reference>
<dbReference type="InterPro" id="IPR001810">
    <property type="entry name" value="F-box_dom"/>
</dbReference>
<keyword evidence="3" id="KW-1185">Reference proteome</keyword>
<comment type="caution">
    <text evidence="2">The sequence shown here is derived from an EMBL/GenBank/DDBJ whole genome shotgun (WGS) entry which is preliminary data.</text>
</comment>
<dbReference type="EMBL" id="JAEFBJ010000009">
    <property type="protein sequence ID" value="KAG7572145.1"/>
    <property type="molecule type" value="Genomic_DNA"/>
</dbReference>
<sequence length="414" mass="47795">MLKRHGWSVVLKRHRSSVESLPHDVVELILERLPVKSLLRFRSVSKKWRWTIYSQRFWERQLIRRRQSRGPDVLFVSLYHSETSETDDDGDDDDDIDEAQIVYDDDADDDDADDQIVNDGADLEDEIVLGSSIVRKVKFPFSNLIICHGSCDGLVCLFCLFTPNIVVNPATQWHQSFPFSSVQQIIINKLQKREPYCSTYYKPGFGKDIVKGTYKPVWLFNSSELGLDNVTTCEVFDFSTNAWRYVVPASPYQILPLQRPVYLDGSLYWLTGCVDAKVLSFDLHTETFKVISKAPFTHVPDPNNVILCILDNRLCVSEKDWPTQDIWSLCSSGTWNKICSIDHTKTFPWFKRFSLVPLPVAILEKNKLLLHGRENKEPLVLHDLHTKSYDLLARPTTYGYCVHYFESLFSVLSN</sequence>
<evidence type="ECO:0000259" key="1">
    <source>
        <dbReference type="PROSITE" id="PS50181"/>
    </source>
</evidence>
<proteinExistence type="predicted"/>
<evidence type="ECO:0000313" key="3">
    <source>
        <dbReference type="Proteomes" id="UP000694251"/>
    </source>
</evidence>
<dbReference type="NCBIfam" id="TIGR01640">
    <property type="entry name" value="F_box_assoc_1"/>
    <property type="match status" value="1"/>
</dbReference>
<organism evidence="2 3">
    <name type="scientific">Arabidopsis suecica</name>
    <name type="common">Swedish thale-cress</name>
    <name type="synonym">Cardaminopsis suecica</name>
    <dbReference type="NCBI Taxonomy" id="45249"/>
    <lineage>
        <taxon>Eukaryota</taxon>
        <taxon>Viridiplantae</taxon>
        <taxon>Streptophyta</taxon>
        <taxon>Embryophyta</taxon>
        <taxon>Tracheophyta</taxon>
        <taxon>Spermatophyta</taxon>
        <taxon>Magnoliopsida</taxon>
        <taxon>eudicotyledons</taxon>
        <taxon>Gunneridae</taxon>
        <taxon>Pentapetalae</taxon>
        <taxon>rosids</taxon>
        <taxon>malvids</taxon>
        <taxon>Brassicales</taxon>
        <taxon>Brassicaceae</taxon>
        <taxon>Camelineae</taxon>
        <taxon>Arabidopsis</taxon>
    </lineage>
</organism>